<dbReference type="Gene3D" id="3.40.50.150">
    <property type="entry name" value="Vaccinia Virus protein VP39"/>
    <property type="match status" value="1"/>
</dbReference>
<evidence type="ECO:0008006" key="3">
    <source>
        <dbReference type="Google" id="ProtNLM"/>
    </source>
</evidence>
<dbReference type="InterPro" id="IPR029063">
    <property type="entry name" value="SAM-dependent_MTases_sf"/>
</dbReference>
<comment type="caution">
    <text evidence="1">The sequence shown here is derived from an EMBL/GenBank/DDBJ whole genome shotgun (WGS) entry which is preliminary data.</text>
</comment>
<protein>
    <recommendedName>
        <fullName evidence="3">Macrocin O-methyltransferase</fullName>
    </recommendedName>
</protein>
<dbReference type="STRING" id="1802461.A3B24_02545"/>
<dbReference type="Proteomes" id="UP000176917">
    <property type="component" value="Unassembled WGS sequence"/>
</dbReference>
<evidence type="ECO:0000313" key="2">
    <source>
        <dbReference type="Proteomes" id="UP000176917"/>
    </source>
</evidence>
<evidence type="ECO:0000313" key="1">
    <source>
        <dbReference type="EMBL" id="OHA73828.1"/>
    </source>
</evidence>
<dbReference type="PANTHER" id="PTHR40036">
    <property type="entry name" value="MACROCIN O-METHYLTRANSFERASE"/>
    <property type="match status" value="1"/>
</dbReference>
<name>A0A1G2RMV6_9BACT</name>
<dbReference type="Pfam" id="PF05711">
    <property type="entry name" value="TylF"/>
    <property type="match status" value="1"/>
</dbReference>
<sequence>MLKAFLRKNKRIVSFYYKARFIAKAFSRNLFHLERFMLFMKVLPYTMAGYERLSNAYQLAKRAEKENLQGAFVECGVWKGGTIGIMAYAARKNPARSIWLCDSFEGLPEPGIKDGEVAKSYAKNKNSGNLNAIGECVGLLVDVKKLFSSILKIKEDRVYIERGWFQNTLQKTKERIGAIAILRLDADWYESTRCILENLYDNVVSGGYVIIDDYGHWEGCKKAVDEFFKKRNLHISLTRIDYTGVYFKKI</sequence>
<dbReference type="PANTHER" id="PTHR40036:SF1">
    <property type="entry name" value="MACROCIN O-METHYLTRANSFERASE"/>
    <property type="match status" value="1"/>
</dbReference>
<dbReference type="AlphaFoldDB" id="A0A1G2RMV6"/>
<gene>
    <name evidence="1" type="ORF">A3B24_02545</name>
</gene>
<dbReference type="InterPro" id="IPR008884">
    <property type="entry name" value="TylF_MeTrfase"/>
</dbReference>
<proteinExistence type="predicted"/>
<dbReference type="EMBL" id="MHUG01000006">
    <property type="protein sequence ID" value="OHA73828.1"/>
    <property type="molecule type" value="Genomic_DNA"/>
</dbReference>
<reference evidence="1 2" key="1">
    <citation type="journal article" date="2016" name="Nat. Commun.">
        <title>Thousands of microbial genomes shed light on interconnected biogeochemical processes in an aquifer system.</title>
        <authorList>
            <person name="Anantharaman K."/>
            <person name="Brown C.T."/>
            <person name="Hug L.A."/>
            <person name="Sharon I."/>
            <person name="Castelle C.J."/>
            <person name="Probst A.J."/>
            <person name="Thomas B.C."/>
            <person name="Singh A."/>
            <person name="Wilkins M.J."/>
            <person name="Karaoz U."/>
            <person name="Brodie E.L."/>
            <person name="Williams K.H."/>
            <person name="Hubbard S.S."/>
            <person name="Banfield J.F."/>
        </authorList>
    </citation>
    <scope>NUCLEOTIDE SEQUENCE [LARGE SCALE GENOMIC DNA]</scope>
</reference>
<organism evidence="1 2">
    <name type="scientific">Candidatus Wildermuthbacteria bacterium RIFCSPLOWO2_01_FULL_48_16</name>
    <dbReference type="NCBI Taxonomy" id="1802461"/>
    <lineage>
        <taxon>Bacteria</taxon>
        <taxon>Candidatus Wildermuthiibacteriota</taxon>
    </lineage>
</organism>
<accession>A0A1G2RMV6</accession>